<evidence type="ECO:0000259" key="1">
    <source>
        <dbReference type="Pfam" id="PF08241"/>
    </source>
</evidence>
<accession>A0A2C9CCJ6</accession>
<gene>
    <name evidence="2" type="ORF">KSMBR1_0899</name>
</gene>
<reference evidence="3" key="1">
    <citation type="submission" date="2017-10" db="EMBL/GenBank/DDBJ databases">
        <authorList>
            <person name="Frank J."/>
        </authorList>
    </citation>
    <scope>NUCLEOTIDE SEQUENCE [LARGE SCALE GENOMIC DNA]</scope>
</reference>
<feature type="domain" description="Methyltransferase type 11" evidence="1">
    <location>
        <begin position="8"/>
        <end position="55"/>
    </location>
</feature>
<dbReference type="Pfam" id="PF08241">
    <property type="entry name" value="Methyltransf_11"/>
    <property type="match status" value="1"/>
</dbReference>
<evidence type="ECO:0000313" key="2">
    <source>
        <dbReference type="EMBL" id="SOH03410.1"/>
    </source>
</evidence>
<organism evidence="2 3">
    <name type="scientific">Kuenenia stuttgartiensis</name>
    <dbReference type="NCBI Taxonomy" id="174633"/>
    <lineage>
        <taxon>Bacteria</taxon>
        <taxon>Pseudomonadati</taxon>
        <taxon>Planctomycetota</taxon>
        <taxon>Candidatus Brocadiia</taxon>
        <taxon>Candidatus Brocadiales</taxon>
        <taxon>Candidatus Brocadiaceae</taxon>
        <taxon>Candidatus Kuenenia</taxon>
    </lineage>
</organism>
<keyword evidence="3" id="KW-1185">Reference proteome</keyword>
<dbReference type="EMBL" id="LT934425">
    <property type="protein sequence ID" value="SOH03410.1"/>
    <property type="molecule type" value="Genomic_DNA"/>
</dbReference>
<sequence length="106" mass="11875">MGEKAKVGYSQETPFNNLLFDAVVISEVIEHLTDEAIENTLSEISRILMPGGQIIGTVPAREKISEQRAVCPNCAKHFHRWGHIQTFDSNRIQPKSCKQGKALLQE</sequence>
<evidence type="ECO:0000313" key="3">
    <source>
        <dbReference type="Proteomes" id="UP000221734"/>
    </source>
</evidence>
<dbReference type="AlphaFoldDB" id="A0A2C9CCJ6"/>
<dbReference type="Gene3D" id="3.40.50.150">
    <property type="entry name" value="Vaccinia Virus protein VP39"/>
    <property type="match status" value="1"/>
</dbReference>
<dbReference type="SUPFAM" id="SSF53335">
    <property type="entry name" value="S-adenosyl-L-methionine-dependent methyltransferases"/>
    <property type="match status" value="1"/>
</dbReference>
<dbReference type="InterPro" id="IPR029063">
    <property type="entry name" value="SAM-dependent_MTases_sf"/>
</dbReference>
<dbReference type="KEGG" id="kst:KSMBR1_0899"/>
<dbReference type="GO" id="GO:0008757">
    <property type="term" value="F:S-adenosylmethionine-dependent methyltransferase activity"/>
    <property type="evidence" value="ECO:0007669"/>
    <property type="project" value="InterPro"/>
</dbReference>
<proteinExistence type="predicted"/>
<protein>
    <recommendedName>
        <fullName evidence="1">Methyltransferase type 11 domain-containing protein</fullName>
    </recommendedName>
</protein>
<dbReference type="Proteomes" id="UP000221734">
    <property type="component" value="Chromosome Kuenenia_stuttgartiensis_MBR1"/>
</dbReference>
<dbReference type="InterPro" id="IPR013216">
    <property type="entry name" value="Methyltransf_11"/>
</dbReference>
<name>A0A2C9CCJ6_KUEST</name>